<sequence>MCPAFSWHRVCEFATSLDGVEERSKLKPRGWVIWPDILLDSRRCKDVFSGWLASVAGGDVDKQRCCACVCYE</sequence>
<protein>
    <submittedName>
        <fullName evidence="1">Uncharacterized protein</fullName>
    </submittedName>
</protein>
<name>A0AAN9W3G9_9ORTH</name>
<accession>A0AAN9W3G9</accession>
<dbReference type="Proteomes" id="UP001378592">
    <property type="component" value="Unassembled WGS sequence"/>
</dbReference>
<evidence type="ECO:0000313" key="1">
    <source>
        <dbReference type="EMBL" id="KAK7871322.1"/>
    </source>
</evidence>
<keyword evidence="2" id="KW-1185">Reference proteome</keyword>
<reference evidence="1 2" key="1">
    <citation type="submission" date="2024-03" db="EMBL/GenBank/DDBJ databases">
        <title>The genome assembly and annotation of the cricket Gryllus longicercus Weissman &amp; Gray.</title>
        <authorList>
            <person name="Szrajer S."/>
            <person name="Gray D."/>
            <person name="Ylla G."/>
        </authorList>
    </citation>
    <scope>NUCLEOTIDE SEQUENCE [LARGE SCALE GENOMIC DNA]</scope>
    <source>
        <strain evidence="1">DAG 2021-001</strain>
        <tissue evidence="1">Whole body minus gut</tissue>
    </source>
</reference>
<evidence type="ECO:0000313" key="2">
    <source>
        <dbReference type="Proteomes" id="UP001378592"/>
    </source>
</evidence>
<dbReference type="AlphaFoldDB" id="A0AAN9W3G9"/>
<organism evidence="1 2">
    <name type="scientific">Gryllus longicercus</name>
    <dbReference type="NCBI Taxonomy" id="2509291"/>
    <lineage>
        <taxon>Eukaryota</taxon>
        <taxon>Metazoa</taxon>
        <taxon>Ecdysozoa</taxon>
        <taxon>Arthropoda</taxon>
        <taxon>Hexapoda</taxon>
        <taxon>Insecta</taxon>
        <taxon>Pterygota</taxon>
        <taxon>Neoptera</taxon>
        <taxon>Polyneoptera</taxon>
        <taxon>Orthoptera</taxon>
        <taxon>Ensifera</taxon>
        <taxon>Gryllidea</taxon>
        <taxon>Grylloidea</taxon>
        <taxon>Gryllidae</taxon>
        <taxon>Gryllinae</taxon>
        <taxon>Gryllus</taxon>
    </lineage>
</organism>
<proteinExistence type="predicted"/>
<dbReference type="EMBL" id="JAZDUA010000041">
    <property type="protein sequence ID" value="KAK7871322.1"/>
    <property type="molecule type" value="Genomic_DNA"/>
</dbReference>
<comment type="caution">
    <text evidence="1">The sequence shown here is derived from an EMBL/GenBank/DDBJ whole genome shotgun (WGS) entry which is preliminary data.</text>
</comment>
<gene>
    <name evidence="1" type="ORF">R5R35_007586</name>
</gene>